<feature type="binding site" evidence="13 14">
    <location>
        <position position="274"/>
    </location>
    <ligand>
        <name>[2Fe-2S] cluster</name>
        <dbReference type="ChEBI" id="CHEBI:190135"/>
    </ligand>
</feature>
<evidence type="ECO:0000256" key="13">
    <source>
        <dbReference type="HAMAP-Rule" id="MF_01694"/>
    </source>
</evidence>
<dbReference type="AlphaFoldDB" id="A0A517DUD9"/>
<comment type="function">
    <text evidence="13">Catalyzes the conversion of dethiobiotin (DTB) to biotin by the insertion of a sulfur atom into dethiobiotin via a radical-based mechanism.</text>
</comment>
<dbReference type="SMART" id="SM00876">
    <property type="entry name" value="BATS"/>
    <property type="match status" value="1"/>
</dbReference>
<evidence type="ECO:0000256" key="11">
    <source>
        <dbReference type="ARBA" id="ARBA00023014"/>
    </source>
</evidence>
<evidence type="ECO:0000259" key="15">
    <source>
        <dbReference type="PROSITE" id="PS51918"/>
    </source>
</evidence>
<comment type="cofactor">
    <cofactor evidence="13">
        <name>[2Fe-2S] cluster</name>
        <dbReference type="ChEBI" id="CHEBI:190135"/>
    </cofactor>
    <text evidence="13">Binds 1 [2Fe-2S] cluster. The cluster is coordinated with 3 cysteines and 1 arginine.</text>
</comment>
<feature type="binding site" evidence="13 14">
    <location>
        <position position="144"/>
    </location>
    <ligand>
        <name>[2Fe-2S] cluster</name>
        <dbReference type="ChEBI" id="CHEBI:190135"/>
    </ligand>
</feature>
<dbReference type="SMART" id="SM00729">
    <property type="entry name" value="Elp3"/>
    <property type="match status" value="1"/>
</dbReference>
<dbReference type="GO" id="GO:0005506">
    <property type="term" value="F:iron ion binding"/>
    <property type="evidence" value="ECO:0007669"/>
    <property type="project" value="UniProtKB-UniRule"/>
</dbReference>
<dbReference type="GO" id="GO:0009102">
    <property type="term" value="P:biotin biosynthetic process"/>
    <property type="evidence" value="ECO:0007669"/>
    <property type="project" value="UniProtKB-UniRule"/>
</dbReference>
<accession>A0A517DUD9</accession>
<keyword evidence="7 13" id="KW-0001">2Fe-2S</keyword>
<keyword evidence="17" id="KW-1185">Reference proteome</keyword>
<dbReference type="PANTHER" id="PTHR22976:SF2">
    <property type="entry name" value="BIOTIN SYNTHASE, MITOCHONDRIAL"/>
    <property type="match status" value="1"/>
</dbReference>
<evidence type="ECO:0000256" key="4">
    <source>
        <dbReference type="ARBA" id="ARBA00022485"/>
    </source>
</evidence>
<dbReference type="CDD" id="cd01335">
    <property type="entry name" value="Radical_SAM"/>
    <property type="match status" value="1"/>
</dbReference>
<dbReference type="EC" id="2.8.1.6" evidence="3 13"/>
<dbReference type="PANTHER" id="PTHR22976">
    <property type="entry name" value="BIOTIN SYNTHASE"/>
    <property type="match status" value="1"/>
</dbReference>
<dbReference type="NCBIfam" id="TIGR00433">
    <property type="entry name" value="bioB"/>
    <property type="match status" value="1"/>
</dbReference>
<keyword evidence="8 13" id="KW-0479">Metal-binding</keyword>
<keyword evidence="11 13" id="KW-0411">Iron-sulfur</keyword>
<keyword evidence="6 13" id="KW-0949">S-adenosyl-L-methionine</keyword>
<feature type="binding site" evidence="13 14">
    <location>
        <position position="204"/>
    </location>
    <ligand>
        <name>[2Fe-2S] cluster</name>
        <dbReference type="ChEBI" id="CHEBI:190135"/>
    </ligand>
</feature>
<dbReference type="InterPro" id="IPR010722">
    <property type="entry name" value="BATS_dom"/>
</dbReference>
<dbReference type="InterPro" id="IPR058240">
    <property type="entry name" value="rSAM_sf"/>
</dbReference>
<gene>
    <name evidence="16" type="primary">bioB_1</name>
    <name evidence="13" type="synonym">bioB</name>
    <name evidence="16" type="ORF">SPTER_23080</name>
</gene>
<dbReference type="SFLD" id="SFLDG01278">
    <property type="entry name" value="biotin_synthase_like"/>
    <property type="match status" value="1"/>
</dbReference>
<dbReference type="InterPro" id="IPR013785">
    <property type="entry name" value="Aldolase_TIM"/>
</dbReference>
<dbReference type="EMBL" id="CP036259">
    <property type="protein sequence ID" value="QDR80965.1"/>
    <property type="molecule type" value="Genomic_DNA"/>
</dbReference>
<dbReference type="KEGG" id="sted:SPTER_23080"/>
<dbReference type="Pfam" id="PF04055">
    <property type="entry name" value="Radical_SAM"/>
    <property type="match status" value="1"/>
</dbReference>
<evidence type="ECO:0000256" key="14">
    <source>
        <dbReference type="PIRSR" id="PIRSR001619-1"/>
    </source>
</evidence>
<comment type="cofactor">
    <cofactor evidence="13 14">
        <name>[4Fe-4S] cluster</name>
        <dbReference type="ChEBI" id="CHEBI:49883"/>
    </cofactor>
    <text evidence="13 14">Binds 1 [4Fe-4S] cluster. The cluster is coordinated with 3 cysteines and an exchangeable S-adenosyl-L-methionine.</text>
</comment>
<evidence type="ECO:0000256" key="10">
    <source>
        <dbReference type="ARBA" id="ARBA00023004"/>
    </source>
</evidence>
<protein>
    <recommendedName>
        <fullName evidence="3 13">Biotin synthase</fullName>
        <ecNumber evidence="3 13">2.8.1.6</ecNumber>
    </recommendedName>
</protein>
<dbReference type="GO" id="GO:0004076">
    <property type="term" value="F:biotin synthase activity"/>
    <property type="evidence" value="ECO:0007669"/>
    <property type="project" value="UniProtKB-UniRule"/>
</dbReference>
<dbReference type="PIRSF" id="PIRSF001619">
    <property type="entry name" value="Biotin_synth"/>
    <property type="match status" value="1"/>
</dbReference>
<dbReference type="InterPro" id="IPR006638">
    <property type="entry name" value="Elp3/MiaA/NifB-like_rSAM"/>
</dbReference>
<evidence type="ECO:0000256" key="8">
    <source>
        <dbReference type="ARBA" id="ARBA00022723"/>
    </source>
</evidence>
<dbReference type="RefSeq" id="WP_144350513.1">
    <property type="nucleotide sequence ID" value="NZ_CP036259.1"/>
</dbReference>
<evidence type="ECO:0000256" key="6">
    <source>
        <dbReference type="ARBA" id="ARBA00022691"/>
    </source>
</evidence>
<evidence type="ECO:0000256" key="7">
    <source>
        <dbReference type="ARBA" id="ARBA00022714"/>
    </source>
</evidence>
<dbReference type="HAMAP" id="MF_01694">
    <property type="entry name" value="BioB"/>
    <property type="match status" value="1"/>
</dbReference>
<dbReference type="InterPro" id="IPR002684">
    <property type="entry name" value="Biotin_synth/BioAB"/>
</dbReference>
<dbReference type="GO" id="GO:0051537">
    <property type="term" value="F:2 iron, 2 sulfur cluster binding"/>
    <property type="evidence" value="ECO:0007669"/>
    <property type="project" value="UniProtKB-KW"/>
</dbReference>
<sequence>MAANYIVTLGEMVLGGYTITAAEALALAAAAEEDILLLGAYAHKIRAKFAGPAVEMCGIINARSGLCTEDCKFCAQSVYHQTSCTIFPLISHNTALEKINRLRQDGIRRASLVTSGKGMETDPDFDRIVALIQYISQQSDTGICANLGTVSQEQALLLMRAGVKRYAHNLETSERFYPGVCTTHPYRERFDTLLAAKNAGLELCSGGIIGLGETWEDRIDLALTLRELDVASVPINILNPIAGTAFAAQPPLSPLEILKTFAIFRFILPAKVIRPAGGREINLRDMQGAVMLTGANGLIAGNYLTFSGRDTAKDFTMVYDAGLRPHLGD</sequence>
<keyword evidence="10 13" id="KW-0408">Iron</keyword>
<evidence type="ECO:0000256" key="12">
    <source>
        <dbReference type="ARBA" id="ARBA00051157"/>
    </source>
</evidence>
<dbReference type="PROSITE" id="PS51918">
    <property type="entry name" value="RADICAL_SAM"/>
    <property type="match status" value="1"/>
</dbReference>
<evidence type="ECO:0000313" key="17">
    <source>
        <dbReference type="Proteomes" id="UP000320776"/>
    </source>
</evidence>
<comment type="similarity">
    <text evidence="2 13">Belongs to the radical SAM superfamily. Biotin synthase family.</text>
</comment>
<dbReference type="UniPathway" id="UPA00078">
    <property type="reaction ID" value="UER00162"/>
</dbReference>
<dbReference type="InterPro" id="IPR007197">
    <property type="entry name" value="rSAM"/>
</dbReference>
<dbReference type="GO" id="GO:0051539">
    <property type="term" value="F:4 iron, 4 sulfur cluster binding"/>
    <property type="evidence" value="ECO:0007669"/>
    <property type="project" value="UniProtKB-KW"/>
</dbReference>
<keyword evidence="9 13" id="KW-0093">Biotin biosynthesis</keyword>
<comment type="catalytic activity">
    <reaction evidence="12 13">
        <text>(4R,5S)-dethiobiotin + (sulfur carrier)-SH + 2 reduced [2Fe-2S]-[ferredoxin] + 2 S-adenosyl-L-methionine = (sulfur carrier)-H + biotin + 2 5'-deoxyadenosine + 2 L-methionine + 2 oxidized [2Fe-2S]-[ferredoxin]</text>
        <dbReference type="Rhea" id="RHEA:22060"/>
        <dbReference type="Rhea" id="RHEA-COMP:10000"/>
        <dbReference type="Rhea" id="RHEA-COMP:10001"/>
        <dbReference type="Rhea" id="RHEA-COMP:14737"/>
        <dbReference type="Rhea" id="RHEA-COMP:14739"/>
        <dbReference type="ChEBI" id="CHEBI:17319"/>
        <dbReference type="ChEBI" id="CHEBI:29917"/>
        <dbReference type="ChEBI" id="CHEBI:33737"/>
        <dbReference type="ChEBI" id="CHEBI:33738"/>
        <dbReference type="ChEBI" id="CHEBI:57586"/>
        <dbReference type="ChEBI" id="CHEBI:57844"/>
        <dbReference type="ChEBI" id="CHEBI:59789"/>
        <dbReference type="ChEBI" id="CHEBI:64428"/>
        <dbReference type="ChEBI" id="CHEBI:149473"/>
        <dbReference type="EC" id="2.8.1.6"/>
    </reaction>
</comment>
<evidence type="ECO:0000256" key="9">
    <source>
        <dbReference type="ARBA" id="ARBA00022756"/>
    </source>
</evidence>
<dbReference type="SUPFAM" id="SSF102114">
    <property type="entry name" value="Radical SAM enzymes"/>
    <property type="match status" value="1"/>
</dbReference>
<organism evidence="16 17">
    <name type="scientific">Sporomusa termitida</name>
    <dbReference type="NCBI Taxonomy" id="2377"/>
    <lineage>
        <taxon>Bacteria</taxon>
        <taxon>Bacillati</taxon>
        <taxon>Bacillota</taxon>
        <taxon>Negativicutes</taxon>
        <taxon>Selenomonadales</taxon>
        <taxon>Sporomusaceae</taxon>
        <taxon>Sporomusa</taxon>
    </lineage>
</organism>
<name>A0A517DUD9_9FIRM</name>
<comment type="cofactor">
    <cofactor evidence="14">
        <name>[2Fe-2S] cluster</name>
        <dbReference type="ChEBI" id="CHEBI:190135"/>
    </cofactor>
    <text evidence="14">Binds 1 [2Fe-2S] cluster. The cluster is coordinated with 3 cysteines and 1 arginine.</text>
</comment>
<reference evidence="16 17" key="1">
    <citation type="submission" date="2019-02" db="EMBL/GenBank/DDBJ databases">
        <title>Closed genome of Sporomusa termitida DSM 4440.</title>
        <authorList>
            <person name="Poehlein A."/>
            <person name="Daniel R."/>
        </authorList>
    </citation>
    <scope>NUCLEOTIDE SEQUENCE [LARGE SCALE GENOMIC DNA]</scope>
    <source>
        <strain evidence="16 17">DSM 4440</strain>
    </source>
</reference>
<evidence type="ECO:0000256" key="2">
    <source>
        <dbReference type="ARBA" id="ARBA00010765"/>
    </source>
</evidence>
<comment type="pathway">
    <text evidence="1 13">Cofactor biosynthesis; biotin biosynthesis; biotin from 7,8-diaminononanoate: step 2/2.</text>
</comment>
<evidence type="ECO:0000256" key="1">
    <source>
        <dbReference type="ARBA" id="ARBA00004942"/>
    </source>
</evidence>
<evidence type="ECO:0000313" key="16">
    <source>
        <dbReference type="EMBL" id="QDR80965.1"/>
    </source>
</evidence>
<dbReference type="SFLD" id="SFLDG01060">
    <property type="entry name" value="BATS_domain_containing"/>
    <property type="match status" value="1"/>
</dbReference>
<dbReference type="Proteomes" id="UP000320776">
    <property type="component" value="Chromosome"/>
</dbReference>
<proteinExistence type="inferred from homology"/>
<dbReference type="SFLD" id="SFLDS00029">
    <property type="entry name" value="Radical_SAM"/>
    <property type="match status" value="1"/>
</dbReference>
<dbReference type="Gene3D" id="3.20.20.70">
    <property type="entry name" value="Aldolase class I"/>
    <property type="match status" value="1"/>
</dbReference>
<evidence type="ECO:0000256" key="5">
    <source>
        <dbReference type="ARBA" id="ARBA00022679"/>
    </source>
</evidence>
<keyword evidence="5 13" id="KW-0808">Transferase</keyword>
<feature type="binding site" evidence="13 14">
    <location>
        <position position="111"/>
    </location>
    <ligand>
        <name>[2Fe-2S] cluster</name>
        <dbReference type="ChEBI" id="CHEBI:190135"/>
    </ligand>
</feature>
<dbReference type="InterPro" id="IPR024177">
    <property type="entry name" value="Biotin_synthase"/>
</dbReference>
<keyword evidence="4 13" id="KW-0004">4Fe-4S</keyword>
<dbReference type="OrthoDB" id="9786826at2"/>
<feature type="domain" description="Radical SAM core" evidence="15">
    <location>
        <begin position="49"/>
        <end position="279"/>
    </location>
</feature>
<feature type="binding site" evidence="13 14">
    <location>
        <position position="67"/>
    </location>
    <ligand>
        <name>[4Fe-4S] cluster</name>
        <dbReference type="ChEBI" id="CHEBI:49883"/>
        <note>4Fe-4S-S-AdoMet</note>
    </ligand>
</feature>
<feature type="binding site" evidence="13 14">
    <location>
        <position position="74"/>
    </location>
    <ligand>
        <name>[4Fe-4S] cluster</name>
        <dbReference type="ChEBI" id="CHEBI:49883"/>
        <note>4Fe-4S-S-AdoMet</note>
    </ligand>
</feature>
<comment type="subunit">
    <text evidence="13">Homodimer.</text>
</comment>
<feature type="binding site" evidence="13 14">
    <location>
        <position position="71"/>
    </location>
    <ligand>
        <name>[4Fe-4S] cluster</name>
        <dbReference type="ChEBI" id="CHEBI:49883"/>
        <note>4Fe-4S-S-AdoMet</note>
    </ligand>
</feature>
<dbReference type="Pfam" id="PF06968">
    <property type="entry name" value="BATS"/>
    <property type="match status" value="1"/>
</dbReference>
<evidence type="ECO:0000256" key="3">
    <source>
        <dbReference type="ARBA" id="ARBA00012236"/>
    </source>
</evidence>